<organism evidence="1 2">
    <name type="scientific">Streptococcus suis</name>
    <dbReference type="NCBI Taxonomy" id="1307"/>
    <lineage>
        <taxon>Bacteria</taxon>
        <taxon>Bacillati</taxon>
        <taxon>Bacillota</taxon>
        <taxon>Bacilli</taxon>
        <taxon>Lactobacillales</taxon>
        <taxon>Streptococcaceae</taxon>
        <taxon>Streptococcus</taxon>
    </lineage>
</organism>
<gene>
    <name evidence="1" type="ORF">ERS132440_02120</name>
</gene>
<dbReference type="RefSeq" id="WP_044682422.1">
    <property type="nucleotide sequence ID" value="NZ_CEHN01000028.1"/>
</dbReference>
<proteinExistence type="predicted"/>
<evidence type="ECO:0008006" key="3">
    <source>
        <dbReference type="Google" id="ProtNLM"/>
    </source>
</evidence>
<evidence type="ECO:0000313" key="1">
    <source>
        <dbReference type="EMBL" id="CYV91274.1"/>
    </source>
</evidence>
<dbReference type="Proteomes" id="UP000074356">
    <property type="component" value="Unassembled WGS sequence"/>
</dbReference>
<reference evidence="1 2" key="1">
    <citation type="submission" date="2016-02" db="EMBL/GenBank/DDBJ databases">
        <authorList>
            <consortium name="Pathogen Informatics"/>
        </authorList>
    </citation>
    <scope>NUCLEOTIDE SEQUENCE [LARGE SCALE GENOMIC DNA]</scope>
    <source>
        <strain evidence="1 2">LSS78</strain>
    </source>
</reference>
<name>A0A0Z8LIM4_STRSU</name>
<evidence type="ECO:0000313" key="2">
    <source>
        <dbReference type="Proteomes" id="UP000074356"/>
    </source>
</evidence>
<protein>
    <recommendedName>
        <fullName evidence="3">LXG domain-containing protein</fullName>
    </recommendedName>
</protein>
<sequence>MSLGTFKIPVEEYYSKSRSFRDKVEELRDDVEDNFIRLVSSNIGSLDSRDQNAVEGISAYLKAKQELQILNEHIERLNKMSLEGSGNPLDRVVQLDKEYSQIFKNIGDGASSVQVNQAISRINKEVSQKETILLIQTYVGMVEEADVVERILQLAKVNPAEALSKLLGNEKFLATIAKDSNVDDFFWKVMIKLDDMEDIPKAFSEFVTSNGAITNVLSKLPVEKQDDIINALVRTSERSGQVFNTVMTWVNKAGNISEWITKIAGSKPAQILGKVADSGLGKVISSPWLMPVANGTISGFSSYFDSTDKAHKDVGKAVAGGIIDGIASIGPIDGALIGAKFGPWGAAAGFFIGGASQLGQFFFPDFTDNLKDWTYEQIDNVRETGKALKKEVDKVVSGVGNSVVNNLSKYTHNVSELGSKAQSIISNFQVPELSWFG</sequence>
<dbReference type="AlphaFoldDB" id="A0A0Z8LIM4"/>
<dbReference type="EMBL" id="FIIB01000033">
    <property type="protein sequence ID" value="CYV91274.1"/>
    <property type="molecule type" value="Genomic_DNA"/>
</dbReference>
<accession>A0A0Z8LIM4</accession>